<dbReference type="Proteomes" id="UP000829364">
    <property type="component" value="Chromosome 1"/>
</dbReference>
<evidence type="ECO:0000256" key="2">
    <source>
        <dbReference type="SAM" id="Phobius"/>
    </source>
</evidence>
<keyword evidence="2" id="KW-1133">Transmembrane helix</keyword>
<dbReference type="RefSeq" id="XP_047837240.1">
    <property type="nucleotide sequence ID" value="XM_047981282.1"/>
</dbReference>
<keyword evidence="2" id="KW-0472">Membrane</keyword>
<dbReference type="OrthoDB" id="5408102at2759"/>
<organism evidence="3 4">
    <name type="scientific">Purpureocillium takamizusanense</name>
    <dbReference type="NCBI Taxonomy" id="2060973"/>
    <lineage>
        <taxon>Eukaryota</taxon>
        <taxon>Fungi</taxon>
        <taxon>Dikarya</taxon>
        <taxon>Ascomycota</taxon>
        <taxon>Pezizomycotina</taxon>
        <taxon>Sordariomycetes</taxon>
        <taxon>Hypocreomycetidae</taxon>
        <taxon>Hypocreales</taxon>
        <taxon>Ophiocordycipitaceae</taxon>
        <taxon>Purpureocillium</taxon>
    </lineage>
</organism>
<reference evidence="3" key="1">
    <citation type="submission" date="2021-11" db="EMBL/GenBank/DDBJ databases">
        <title>Purpureocillium_takamizusanense_genome.</title>
        <authorList>
            <person name="Nguyen N.-H."/>
        </authorList>
    </citation>
    <scope>NUCLEOTIDE SEQUENCE</scope>
    <source>
        <strain evidence="3">PT3</strain>
    </source>
</reference>
<proteinExistence type="predicted"/>
<sequence>MRARLVVRRQRLFATAATRPQPFFKSRSFNSQSKFTSTKARPSLPFLVVPRSSSAPVRSFTSERRRWLKHEAKLVARYTITLWGVAAAVLTILFAVNEESAEREFPTPHDWAFLTRKLLRDAHGFREPKNGEVNWARALELARGVVVRLEDPKLDGKDVSKLSNKEDTSLEIPGEFNSCDISAKSEEWRRGYFESIMLAAKAAEHVDGWLRDRTRNVVSPPEFVIGPSNPRPKPIAPGNPHAPREEDCDVAYPSADNFYMKILATKGLSARQKMDAALEYASFMEFKGRTDGPEALYNLALAEVTQGVEPARLPYNPKTFVVHDRAGPPSLNILDALTAIATYKARQGDLSSALPIYVSLLKARRSLSDTPPRSTSPKPPRQSVIRQVFSFFSPPDYPPPPPNGFEPPWRSPHERCQEASLNLYIGEILYATGSRDDGLGWTRDGVDLSEEQLRALASGTDRSSKESRQTCRECLATGLDNWSTMVARLARAEAAKKSGGASSNVFSFWSASRDADGRWAAEEAVVQERKRRTKELLEEVAPPSAGIWSLIKA</sequence>
<gene>
    <name evidence="3" type="ORF">JDV02_000471</name>
</gene>
<evidence type="ECO:0000313" key="3">
    <source>
        <dbReference type="EMBL" id="UNI13759.1"/>
    </source>
</evidence>
<evidence type="ECO:0000256" key="1">
    <source>
        <dbReference type="SAM" id="MobiDB-lite"/>
    </source>
</evidence>
<keyword evidence="2" id="KW-0812">Transmembrane</keyword>
<dbReference type="KEGG" id="ptkz:JDV02_000471"/>
<keyword evidence="4" id="KW-1185">Reference proteome</keyword>
<dbReference type="EMBL" id="CP086354">
    <property type="protein sequence ID" value="UNI13759.1"/>
    <property type="molecule type" value="Genomic_DNA"/>
</dbReference>
<name>A0A9Q8V6F1_9HYPO</name>
<feature type="transmembrane region" description="Helical" evidence="2">
    <location>
        <begin position="74"/>
        <end position="96"/>
    </location>
</feature>
<protein>
    <recommendedName>
        <fullName evidence="5">MFS maltose permease</fullName>
    </recommendedName>
</protein>
<accession>A0A9Q8V6F1</accession>
<evidence type="ECO:0000313" key="4">
    <source>
        <dbReference type="Proteomes" id="UP000829364"/>
    </source>
</evidence>
<dbReference type="GeneID" id="72062436"/>
<feature type="region of interest" description="Disordered" evidence="1">
    <location>
        <begin position="220"/>
        <end position="245"/>
    </location>
</feature>
<evidence type="ECO:0008006" key="5">
    <source>
        <dbReference type="Google" id="ProtNLM"/>
    </source>
</evidence>
<dbReference type="AlphaFoldDB" id="A0A9Q8V6F1"/>